<dbReference type="Gene3D" id="3.40.630.10">
    <property type="entry name" value="Zn peptidases"/>
    <property type="match status" value="1"/>
</dbReference>
<accession>A0A383A727</accession>
<feature type="non-terminal residue" evidence="2">
    <location>
        <position position="1"/>
    </location>
</feature>
<name>A0A383A727_9ZZZZ</name>
<gene>
    <name evidence="2" type="ORF">METZ01_LOCUS455879</name>
</gene>
<reference evidence="2" key="1">
    <citation type="submission" date="2018-05" db="EMBL/GenBank/DDBJ databases">
        <authorList>
            <person name="Lanie J.A."/>
            <person name="Ng W.-L."/>
            <person name="Kazmierczak K.M."/>
            <person name="Andrzejewski T.M."/>
            <person name="Davidsen T.M."/>
            <person name="Wayne K.J."/>
            <person name="Tettelin H."/>
            <person name="Glass J.I."/>
            <person name="Rusch D."/>
            <person name="Podicherti R."/>
            <person name="Tsui H.-C.T."/>
            <person name="Winkler M.E."/>
        </authorList>
    </citation>
    <scope>NUCLEOTIDE SEQUENCE</scope>
</reference>
<dbReference type="EMBL" id="UINC01189370">
    <property type="protein sequence ID" value="SVE03025.1"/>
    <property type="molecule type" value="Genomic_DNA"/>
</dbReference>
<dbReference type="InterPro" id="IPR032589">
    <property type="entry name" value="DUF4910"/>
</dbReference>
<sequence>IDPNGKKRADFSKNNLHLVGYSAPFKGILSLTDLKKYINTLPDQPNAIPYITSYYNETWGFCMSFEEYNNLPEGDYEVVIDTELKKGKLTIGEVVLEGTSDKEILISSYLCHPSMANNELSGPLVLSFLCEAITNLSSRKYTYRFIIVPETIGSIAYLSLRGDDLKKKLIAGYQISCIGDNGPFTYKKSREGDTLADRAAIQMMRNLKNENVIPFNPAIGSDERQYCSPGFNLPVGSLMRTMYTKYPEYHTSL</sequence>
<proteinExistence type="predicted"/>
<dbReference type="AlphaFoldDB" id="A0A383A727"/>
<organism evidence="2">
    <name type="scientific">marine metagenome</name>
    <dbReference type="NCBI Taxonomy" id="408172"/>
    <lineage>
        <taxon>unclassified sequences</taxon>
        <taxon>metagenomes</taxon>
        <taxon>ecological metagenomes</taxon>
    </lineage>
</organism>
<dbReference type="Pfam" id="PF16254">
    <property type="entry name" value="DUF4910"/>
    <property type="match status" value="1"/>
</dbReference>
<protein>
    <recommendedName>
        <fullName evidence="1">DUF4910 domain-containing protein</fullName>
    </recommendedName>
</protein>
<feature type="non-terminal residue" evidence="2">
    <location>
        <position position="253"/>
    </location>
</feature>
<feature type="domain" description="DUF4910" evidence="1">
    <location>
        <begin position="73"/>
        <end position="252"/>
    </location>
</feature>
<dbReference type="SUPFAM" id="SSF53187">
    <property type="entry name" value="Zn-dependent exopeptidases"/>
    <property type="match status" value="1"/>
</dbReference>
<evidence type="ECO:0000313" key="2">
    <source>
        <dbReference type="EMBL" id="SVE03025.1"/>
    </source>
</evidence>
<evidence type="ECO:0000259" key="1">
    <source>
        <dbReference type="Pfam" id="PF16254"/>
    </source>
</evidence>